<proteinExistence type="inferred from homology"/>
<dbReference type="SMART" id="SM00900">
    <property type="entry name" value="FMN_bind"/>
    <property type="match status" value="1"/>
</dbReference>
<evidence type="ECO:0000259" key="7">
    <source>
        <dbReference type="SMART" id="SM00900"/>
    </source>
</evidence>
<keyword evidence="6" id="KW-0812">Transmembrane</keyword>
<dbReference type="PANTHER" id="PTHR36118">
    <property type="entry name" value="ION-TRANSLOCATING OXIDOREDUCTASE COMPLEX SUBUNIT G"/>
    <property type="match status" value="1"/>
</dbReference>
<dbReference type="InterPro" id="IPR010209">
    <property type="entry name" value="Ion_transpt_RnfG/RsxG"/>
</dbReference>
<dbReference type="PANTHER" id="PTHR36118:SF1">
    <property type="entry name" value="ION-TRANSLOCATING OXIDOREDUCTASE COMPLEX SUBUNIT G"/>
    <property type="match status" value="1"/>
</dbReference>
<dbReference type="GO" id="GO:0009055">
    <property type="term" value="F:electron transfer activity"/>
    <property type="evidence" value="ECO:0007669"/>
    <property type="project" value="InterPro"/>
</dbReference>
<keyword evidence="5" id="KW-0249">Electron transport</keyword>
<dbReference type="GO" id="GO:0022900">
    <property type="term" value="P:electron transport chain"/>
    <property type="evidence" value="ECO:0007669"/>
    <property type="project" value="InterPro"/>
</dbReference>
<organism evidence="8">
    <name type="scientific">bioreactor metagenome</name>
    <dbReference type="NCBI Taxonomy" id="1076179"/>
    <lineage>
        <taxon>unclassified sequences</taxon>
        <taxon>metagenomes</taxon>
        <taxon>ecological metagenomes</taxon>
    </lineage>
</organism>
<accession>A0A645DXN0</accession>
<dbReference type="GO" id="GO:0005886">
    <property type="term" value="C:plasma membrane"/>
    <property type="evidence" value="ECO:0007669"/>
    <property type="project" value="InterPro"/>
</dbReference>
<evidence type="ECO:0000256" key="6">
    <source>
        <dbReference type="SAM" id="Phobius"/>
    </source>
</evidence>
<evidence type="ECO:0000256" key="1">
    <source>
        <dbReference type="ARBA" id="ARBA00022448"/>
    </source>
</evidence>
<sequence>MKQEKKSTFETMIRPILVLTIICFVVSGLLAVTHSITQPIIDGRAQREADASRIVLLPTADSFSKVEYSDDIISDVYAADNGAGYVITGAAKGYGGDVPVTVGINSDGTISAIQIGDNNETPGVGKKVMDASFTDQFKGKTKASEVDGISGATYSSKAVFAVVDAAEAAYQTVKGA</sequence>
<keyword evidence="6" id="KW-0472">Membrane</keyword>
<dbReference type="HAMAP" id="MF_00479">
    <property type="entry name" value="RsxG_RnfG"/>
    <property type="match status" value="1"/>
</dbReference>
<evidence type="ECO:0000256" key="4">
    <source>
        <dbReference type="ARBA" id="ARBA00022643"/>
    </source>
</evidence>
<comment type="caution">
    <text evidence="8">The sequence shown here is derived from an EMBL/GenBank/DDBJ whole genome shotgun (WGS) entry which is preliminary data.</text>
</comment>
<feature type="transmembrane region" description="Helical" evidence="6">
    <location>
        <begin position="12"/>
        <end position="32"/>
    </location>
</feature>
<reference evidence="8" key="1">
    <citation type="submission" date="2019-08" db="EMBL/GenBank/DDBJ databases">
        <authorList>
            <person name="Kucharzyk K."/>
            <person name="Murdoch R.W."/>
            <person name="Higgins S."/>
            <person name="Loffler F."/>
        </authorList>
    </citation>
    <scope>NUCLEOTIDE SEQUENCE</scope>
</reference>
<dbReference type="InterPro" id="IPR007329">
    <property type="entry name" value="FMN-bd"/>
</dbReference>
<dbReference type="GO" id="GO:0010181">
    <property type="term" value="F:FMN binding"/>
    <property type="evidence" value="ECO:0007669"/>
    <property type="project" value="InterPro"/>
</dbReference>
<evidence type="ECO:0000256" key="5">
    <source>
        <dbReference type="ARBA" id="ARBA00022982"/>
    </source>
</evidence>
<keyword evidence="2" id="KW-0597">Phosphoprotein</keyword>
<protein>
    <submittedName>
        <fullName evidence="8">Electron transport complex subunit RsxG</fullName>
    </submittedName>
</protein>
<evidence type="ECO:0000256" key="2">
    <source>
        <dbReference type="ARBA" id="ARBA00022553"/>
    </source>
</evidence>
<evidence type="ECO:0000256" key="3">
    <source>
        <dbReference type="ARBA" id="ARBA00022630"/>
    </source>
</evidence>
<dbReference type="Pfam" id="PF04205">
    <property type="entry name" value="FMN_bind"/>
    <property type="match status" value="1"/>
</dbReference>
<dbReference type="AlphaFoldDB" id="A0A645DXN0"/>
<feature type="domain" description="FMN-binding" evidence="7">
    <location>
        <begin position="93"/>
        <end position="169"/>
    </location>
</feature>
<gene>
    <name evidence="8" type="primary">rsxG_32</name>
    <name evidence="8" type="ORF">SDC9_141416</name>
</gene>
<keyword evidence="1" id="KW-0813">Transport</keyword>
<keyword evidence="4" id="KW-0288">FMN</keyword>
<name>A0A645DXN0_9ZZZZ</name>
<keyword evidence="3" id="KW-0285">Flavoprotein</keyword>
<dbReference type="EMBL" id="VSSQ01040936">
    <property type="protein sequence ID" value="MPM94270.1"/>
    <property type="molecule type" value="Genomic_DNA"/>
</dbReference>
<keyword evidence="6" id="KW-1133">Transmembrane helix</keyword>
<evidence type="ECO:0000313" key="8">
    <source>
        <dbReference type="EMBL" id="MPM94270.1"/>
    </source>
</evidence>